<feature type="compositionally biased region" description="Basic residues" evidence="6">
    <location>
        <begin position="121"/>
        <end position="131"/>
    </location>
</feature>
<feature type="domain" description="Zn(2)-C6 fungal-type" evidence="7">
    <location>
        <begin position="87"/>
        <end position="117"/>
    </location>
</feature>
<evidence type="ECO:0000259" key="7">
    <source>
        <dbReference type="PROSITE" id="PS50048"/>
    </source>
</evidence>
<dbReference type="InterPro" id="IPR007219">
    <property type="entry name" value="XnlR_reg_dom"/>
</dbReference>
<dbReference type="VEuPathDB" id="FungiDB:SPPG_05665"/>
<gene>
    <name evidence="8" type="ORF">SPPG_05665</name>
</gene>
<reference evidence="8 9" key="1">
    <citation type="submission" date="2009-08" db="EMBL/GenBank/DDBJ databases">
        <title>The Genome Sequence of Spizellomyces punctatus strain DAOM BR117.</title>
        <authorList>
            <consortium name="The Broad Institute Genome Sequencing Platform"/>
            <person name="Russ C."/>
            <person name="Cuomo C."/>
            <person name="Shea T."/>
            <person name="Young S.K."/>
            <person name="Zeng Q."/>
            <person name="Koehrsen M."/>
            <person name="Haas B."/>
            <person name="Borodovsky M."/>
            <person name="Guigo R."/>
            <person name="Alvarado L."/>
            <person name="Berlin A."/>
            <person name="Bochicchio J."/>
            <person name="Borenstein D."/>
            <person name="Chapman S."/>
            <person name="Chen Z."/>
            <person name="Engels R."/>
            <person name="Freedman E."/>
            <person name="Gellesch M."/>
            <person name="Goldberg J."/>
            <person name="Griggs A."/>
            <person name="Gujja S."/>
            <person name="Heiman D."/>
            <person name="Hepburn T."/>
            <person name="Howarth C."/>
            <person name="Jen D."/>
            <person name="Larson L."/>
            <person name="Lewis B."/>
            <person name="Mehta T."/>
            <person name="Park D."/>
            <person name="Pearson M."/>
            <person name="Roberts A."/>
            <person name="Saif S."/>
            <person name="Shenoy N."/>
            <person name="Sisk P."/>
            <person name="Stolte C."/>
            <person name="Sykes S."/>
            <person name="Thomson T."/>
            <person name="Walk T."/>
            <person name="White J."/>
            <person name="Yandava C."/>
            <person name="Burger G."/>
            <person name="Gray M.W."/>
            <person name="Holland P.W.H."/>
            <person name="King N."/>
            <person name="Lang F.B.F."/>
            <person name="Roger A.J."/>
            <person name="Ruiz-Trillo I."/>
            <person name="Lander E."/>
            <person name="Nusbaum C."/>
        </authorList>
    </citation>
    <scope>NUCLEOTIDE SEQUENCE [LARGE SCALE GENOMIC DNA]</scope>
    <source>
        <strain evidence="8 9">DAOM BR117</strain>
    </source>
</reference>
<protein>
    <recommendedName>
        <fullName evidence="7">Zn(2)-C6 fungal-type domain-containing protein</fullName>
    </recommendedName>
</protein>
<dbReference type="InterPro" id="IPR036864">
    <property type="entry name" value="Zn2-C6_fun-type_DNA-bd_sf"/>
</dbReference>
<evidence type="ECO:0000256" key="3">
    <source>
        <dbReference type="ARBA" id="ARBA00023015"/>
    </source>
</evidence>
<dbReference type="CDD" id="cd12148">
    <property type="entry name" value="fungal_TF_MHR"/>
    <property type="match status" value="1"/>
</dbReference>
<dbReference type="CDD" id="cd00067">
    <property type="entry name" value="GAL4"/>
    <property type="match status" value="1"/>
</dbReference>
<feature type="region of interest" description="Disordered" evidence="6">
    <location>
        <begin position="118"/>
        <end position="143"/>
    </location>
</feature>
<dbReference type="GO" id="GO:0003677">
    <property type="term" value="F:DNA binding"/>
    <property type="evidence" value="ECO:0007669"/>
    <property type="project" value="InterPro"/>
</dbReference>
<proteinExistence type="predicted"/>
<evidence type="ECO:0000256" key="5">
    <source>
        <dbReference type="ARBA" id="ARBA00023242"/>
    </source>
</evidence>
<dbReference type="SMART" id="SM00066">
    <property type="entry name" value="GAL4"/>
    <property type="match status" value="1"/>
</dbReference>
<keyword evidence="3" id="KW-0805">Transcription regulation</keyword>
<evidence type="ECO:0000313" key="8">
    <source>
        <dbReference type="EMBL" id="KNC99424.1"/>
    </source>
</evidence>
<dbReference type="PROSITE" id="PS50048">
    <property type="entry name" value="ZN2_CY6_FUNGAL_2"/>
    <property type="match status" value="1"/>
</dbReference>
<feature type="region of interest" description="Disordered" evidence="6">
    <location>
        <begin position="47"/>
        <end position="66"/>
    </location>
</feature>
<name>A0A0L0HEL6_SPIPD</name>
<keyword evidence="4" id="KW-0804">Transcription</keyword>
<dbReference type="InterPro" id="IPR001138">
    <property type="entry name" value="Zn2Cys6_DnaBD"/>
</dbReference>
<evidence type="ECO:0000256" key="1">
    <source>
        <dbReference type="ARBA" id="ARBA00004123"/>
    </source>
</evidence>
<feature type="region of interest" description="Disordered" evidence="6">
    <location>
        <begin position="159"/>
        <end position="201"/>
    </location>
</feature>
<evidence type="ECO:0000313" key="9">
    <source>
        <dbReference type="Proteomes" id="UP000053201"/>
    </source>
</evidence>
<evidence type="ECO:0000256" key="4">
    <source>
        <dbReference type="ARBA" id="ARBA00023163"/>
    </source>
</evidence>
<dbReference type="GO" id="GO:0005634">
    <property type="term" value="C:nucleus"/>
    <property type="evidence" value="ECO:0007669"/>
    <property type="project" value="UniProtKB-SubCell"/>
</dbReference>
<dbReference type="GO" id="GO:0008270">
    <property type="term" value="F:zinc ion binding"/>
    <property type="evidence" value="ECO:0007669"/>
    <property type="project" value="InterPro"/>
</dbReference>
<dbReference type="GO" id="GO:0000981">
    <property type="term" value="F:DNA-binding transcription factor activity, RNA polymerase II-specific"/>
    <property type="evidence" value="ECO:0007669"/>
    <property type="project" value="InterPro"/>
</dbReference>
<dbReference type="InParanoid" id="A0A0L0HEL6"/>
<dbReference type="SUPFAM" id="SSF57701">
    <property type="entry name" value="Zn2/Cys6 DNA-binding domain"/>
    <property type="match status" value="1"/>
</dbReference>
<organism evidence="8 9">
    <name type="scientific">Spizellomyces punctatus (strain DAOM BR117)</name>
    <dbReference type="NCBI Taxonomy" id="645134"/>
    <lineage>
        <taxon>Eukaryota</taxon>
        <taxon>Fungi</taxon>
        <taxon>Fungi incertae sedis</taxon>
        <taxon>Chytridiomycota</taxon>
        <taxon>Chytridiomycota incertae sedis</taxon>
        <taxon>Chytridiomycetes</taxon>
        <taxon>Spizellomycetales</taxon>
        <taxon>Spizellomycetaceae</taxon>
        <taxon>Spizellomyces</taxon>
    </lineage>
</organism>
<feature type="compositionally biased region" description="Basic and acidic residues" evidence="6">
    <location>
        <begin position="167"/>
        <end position="186"/>
    </location>
</feature>
<dbReference type="OrthoDB" id="2162424at2759"/>
<dbReference type="Pfam" id="PF00172">
    <property type="entry name" value="Zn_clus"/>
    <property type="match status" value="1"/>
</dbReference>
<keyword evidence="9" id="KW-1185">Reference proteome</keyword>
<dbReference type="Pfam" id="PF04082">
    <property type="entry name" value="Fungal_trans"/>
    <property type="match status" value="1"/>
</dbReference>
<evidence type="ECO:0000256" key="2">
    <source>
        <dbReference type="ARBA" id="ARBA00022723"/>
    </source>
</evidence>
<dbReference type="AlphaFoldDB" id="A0A0L0HEL6"/>
<sequence>MIHASGDNVPRPFCLAPCISTSVPAPLQSPQRPHARARLMMEGEGTATTSTTHTTHKKAHKQTHVEGQSRQFLTAQKLKITGTKVWACDRCYRLKNKCDSGRPTCSVCAKGNHECTYGQRSKGKGVGRRSRAGSLTEPADGNPYTQMLQTRLYELEEKARSMSVPNDDPRVPDPRNQDPRVQDLEARTSQMTVSDPDPTTDPAYAVLSPIAAEGAMVEGAFSAYDLGADSHAPVDYLFQPIIPSNMYSTLPSDQTLFSDDVLKYLVHTFFLDIVPTWFPNPIHQATFMARWPNHPPLLIYSMCAAAARRSDHPVTRAYVASRNVPLYLGGEPYFWKAREIINSFVGEPDFETVLALVTLGLAMSGMGNLDASVPLMSMAIQTALSLRLDVDPDVEEVHGQLTWLQKESRRRLWWTLCMYDRQPKPGLESPDEQRIPPMINDQARPSVDQFTFFGTSSRTVQVPAPEPLWLSVADPDGLPVLEAFVPGLDIDFIDLSGRLARVFYKIQSLYDSMHGSQVTSPDSLLPSPISLVESESLLVIELTAIMGALPAWARTIDTYNEFSPHITSRPPLPPYHLLTHHIIHHALHVCLRLPTVLAAADSLKYKTNLTPHILASYNHCRYHASRVAYLLRKIVAVNPTARWIDWYTLYLAFRSALVLVVALNAETDTEELVRARKDLEIHLEIMRSVGRHMWFGNYMTKMFESIIMEA</sequence>
<dbReference type="OMA" id="NEDEPPW"/>
<dbReference type="GeneID" id="27689026"/>
<dbReference type="Gene3D" id="4.10.240.10">
    <property type="entry name" value="Zn(2)-C6 fungal-type DNA-binding domain"/>
    <property type="match status" value="1"/>
</dbReference>
<dbReference type="Proteomes" id="UP000053201">
    <property type="component" value="Unassembled WGS sequence"/>
</dbReference>
<dbReference type="InterPro" id="IPR050815">
    <property type="entry name" value="TF_fung"/>
</dbReference>
<dbReference type="GO" id="GO:0006351">
    <property type="term" value="P:DNA-templated transcription"/>
    <property type="evidence" value="ECO:0007669"/>
    <property type="project" value="InterPro"/>
</dbReference>
<dbReference type="PANTHER" id="PTHR47338:SF5">
    <property type="entry name" value="ZN(II)2CYS6 TRANSCRIPTION FACTOR (EUROFUNG)"/>
    <property type="match status" value="1"/>
</dbReference>
<dbReference type="PANTHER" id="PTHR47338">
    <property type="entry name" value="ZN(II)2CYS6 TRANSCRIPTION FACTOR (EUROFUNG)-RELATED"/>
    <property type="match status" value="1"/>
</dbReference>
<comment type="subcellular location">
    <subcellularLocation>
        <location evidence="1">Nucleus</location>
    </subcellularLocation>
</comment>
<dbReference type="RefSeq" id="XP_016607464.1">
    <property type="nucleotide sequence ID" value="XM_016753875.1"/>
</dbReference>
<evidence type="ECO:0000256" key="6">
    <source>
        <dbReference type="SAM" id="MobiDB-lite"/>
    </source>
</evidence>
<keyword evidence="5" id="KW-0539">Nucleus</keyword>
<accession>A0A0L0HEL6</accession>
<dbReference type="EMBL" id="KQ257458">
    <property type="protein sequence ID" value="KNC99424.1"/>
    <property type="molecule type" value="Genomic_DNA"/>
</dbReference>
<keyword evidence="2" id="KW-0479">Metal-binding</keyword>